<evidence type="ECO:0000256" key="7">
    <source>
        <dbReference type="ARBA" id="ARBA00022737"/>
    </source>
</evidence>
<feature type="compositionally biased region" description="Polar residues" evidence="12">
    <location>
        <begin position="56"/>
        <end position="70"/>
    </location>
</feature>
<dbReference type="CDD" id="cd00087">
    <property type="entry name" value="FReD"/>
    <property type="match status" value="1"/>
</dbReference>
<evidence type="ECO:0000256" key="3">
    <source>
        <dbReference type="ARBA" id="ARBA00022525"/>
    </source>
</evidence>
<dbReference type="SMART" id="SM00181">
    <property type="entry name" value="EGF"/>
    <property type="match status" value="2"/>
</dbReference>
<dbReference type="SUPFAM" id="SSF56496">
    <property type="entry name" value="Fibrinogen C-terminal domain-like"/>
    <property type="match status" value="1"/>
</dbReference>
<evidence type="ECO:0000256" key="2">
    <source>
        <dbReference type="ARBA" id="ARBA00008673"/>
    </source>
</evidence>
<feature type="domain" description="Fibronectin type-III" evidence="14">
    <location>
        <begin position="1909"/>
        <end position="1998"/>
    </location>
</feature>
<feature type="domain" description="EGF-like" evidence="13">
    <location>
        <begin position="175"/>
        <end position="206"/>
    </location>
</feature>
<keyword evidence="17" id="KW-1185">Reference proteome</keyword>
<keyword evidence="9" id="KW-0325">Glycoprotein</keyword>
<feature type="compositionally biased region" description="Basic and acidic residues" evidence="12">
    <location>
        <begin position="1826"/>
        <end position="1837"/>
    </location>
</feature>
<feature type="compositionally biased region" description="Polar residues" evidence="12">
    <location>
        <begin position="1374"/>
        <end position="1387"/>
    </location>
</feature>
<feature type="coiled-coil region" evidence="11">
    <location>
        <begin position="141"/>
        <end position="168"/>
    </location>
</feature>
<feature type="domain" description="Fibronectin type-III" evidence="14">
    <location>
        <begin position="1999"/>
        <end position="2086"/>
    </location>
</feature>
<feature type="region of interest" description="Disordered" evidence="12">
    <location>
        <begin position="1"/>
        <end position="82"/>
    </location>
</feature>
<evidence type="ECO:0000256" key="10">
    <source>
        <dbReference type="PROSITE-ProRule" id="PRU00076"/>
    </source>
</evidence>
<feature type="region of interest" description="Disordered" evidence="12">
    <location>
        <begin position="749"/>
        <end position="775"/>
    </location>
</feature>
<feature type="domain" description="Fibrinogen C-terminal" evidence="15">
    <location>
        <begin position="2178"/>
        <end position="2393"/>
    </location>
</feature>
<dbReference type="InterPro" id="IPR002181">
    <property type="entry name" value="Fibrinogen_a/b/g_C_dom"/>
</dbReference>
<gene>
    <name evidence="16" type="ORF">AAFF_G00250110</name>
</gene>
<comment type="caution">
    <text evidence="10">Lacks conserved residue(s) required for the propagation of feature annotation.</text>
</comment>
<dbReference type="SUPFAM" id="SSF49265">
    <property type="entry name" value="Fibronectin type III"/>
    <property type="match status" value="10"/>
</dbReference>
<dbReference type="PROSITE" id="PS00514">
    <property type="entry name" value="FIBRINOGEN_C_1"/>
    <property type="match status" value="1"/>
</dbReference>
<dbReference type="InterPro" id="IPR003961">
    <property type="entry name" value="FN3_dom"/>
</dbReference>
<dbReference type="InterPro" id="IPR013783">
    <property type="entry name" value="Ig-like_fold"/>
</dbReference>
<evidence type="ECO:0000259" key="14">
    <source>
        <dbReference type="PROSITE" id="PS50853"/>
    </source>
</evidence>
<dbReference type="Gene3D" id="3.90.215.10">
    <property type="entry name" value="Gamma Fibrinogen, chain A, domain 1"/>
    <property type="match status" value="1"/>
</dbReference>
<dbReference type="PROSITE" id="PS51406">
    <property type="entry name" value="FIBRINOGEN_C_2"/>
    <property type="match status" value="1"/>
</dbReference>
<dbReference type="Gene3D" id="2.10.25.10">
    <property type="entry name" value="Laminin"/>
    <property type="match status" value="2"/>
</dbReference>
<dbReference type="PROSITE" id="PS50853">
    <property type="entry name" value="FN3"/>
    <property type="match status" value="12"/>
</dbReference>
<dbReference type="Proteomes" id="UP001221898">
    <property type="component" value="Unassembled WGS sequence"/>
</dbReference>
<dbReference type="PROSITE" id="PS00022">
    <property type="entry name" value="EGF_1"/>
    <property type="match status" value="2"/>
</dbReference>
<feature type="compositionally biased region" description="Basic residues" evidence="12">
    <location>
        <begin position="1425"/>
        <end position="1439"/>
    </location>
</feature>
<dbReference type="Pfam" id="PF00041">
    <property type="entry name" value="fn3"/>
    <property type="match status" value="12"/>
</dbReference>
<feature type="domain" description="Fibronectin type-III" evidence="14">
    <location>
        <begin position="579"/>
        <end position="669"/>
    </location>
</feature>
<feature type="disulfide bond" evidence="10">
    <location>
        <begin position="196"/>
        <end position="205"/>
    </location>
</feature>
<dbReference type="Pfam" id="PF07974">
    <property type="entry name" value="EGF_2"/>
    <property type="match status" value="1"/>
</dbReference>
<keyword evidence="7" id="KW-0677">Repeat</keyword>
<evidence type="ECO:0000313" key="16">
    <source>
        <dbReference type="EMBL" id="KAJ8377948.1"/>
    </source>
</evidence>
<feature type="domain" description="Fibronectin type-III" evidence="14">
    <location>
        <begin position="767"/>
        <end position="859"/>
    </location>
</feature>
<feature type="domain" description="Fibronectin type-III" evidence="14">
    <location>
        <begin position="1101"/>
        <end position="1191"/>
    </location>
</feature>
<dbReference type="SMART" id="SM00186">
    <property type="entry name" value="FBG"/>
    <property type="match status" value="1"/>
</dbReference>
<feature type="compositionally biased region" description="Basic and acidic residues" evidence="12">
    <location>
        <begin position="1238"/>
        <end position="1254"/>
    </location>
</feature>
<evidence type="ECO:0000256" key="4">
    <source>
        <dbReference type="ARBA" id="ARBA00022530"/>
    </source>
</evidence>
<keyword evidence="8 10" id="KW-1015">Disulfide bond</keyword>
<dbReference type="InterPro" id="IPR036056">
    <property type="entry name" value="Fibrinogen-like_C"/>
</dbReference>
<dbReference type="SMART" id="SM00060">
    <property type="entry name" value="FN3"/>
    <property type="match status" value="14"/>
</dbReference>
<feature type="compositionally biased region" description="Basic and acidic residues" evidence="12">
    <location>
        <begin position="40"/>
        <end position="50"/>
    </location>
</feature>
<accession>A0AAD7W3F0</accession>
<feature type="domain" description="Fibronectin type-III" evidence="14">
    <location>
        <begin position="490"/>
        <end position="578"/>
    </location>
</feature>
<dbReference type="FunFam" id="2.10.25.10:FF:000001">
    <property type="entry name" value="Tenascin C"/>
    <property type="match status" value="1"/>
</dbReference>
<feature type="compositionally biased region" description="Polar residues" evidence="12">
    <location>
        <begin position="1838"/>
        <end position="1852"/>
    </location>
</feature>
<dbReference type="CDD" id="cd00054">
    <property type="entry name" value="EGF_CA"/>
    <property type="match status" value="1"/>
</dbReference>
<feature type="domain" description="Fibronectin type-III" evidence="14">
    <location>
        <begin position="306"/>
        <end position="399"/>
    </location>
</feature>
<comment type="caution">
    <text evidence="16">The sequence shown here is derived from an EMBL/GenBank/DDBJ whole genome shotgun (WGS) entry which is preliminary data.</text>
</comment>
<keyword evidence="6" id="KW-0732">Signal</keyword>
<keyword evidence="11" id="KW-0175">Coiled coil</keyword>
<feature type="region of interest" description="Disordered" evidence="12">
    <location>
        <begin position="1708"/>
        <end position="1737"/>
    </location>
</feature>
<feature type="compositionally biased region" description="Acidic residues" evidence="12">
    <location>
        <begin position="1780"/>
        <end position="1799"/>
    </location>
</feature>
<dbReference type="InterPro" id="IPR036116">
    <property type="entry name" value="FN3_sf"/>
</dbReference>
<protein>
    <recommendedName>
        <fullName evidence="18">Tenascin</fullName>
    </recommendedName>
</protein>
<evidence type="ECO:0000313" key="17">
    <source>
        <dbReference type="Proteomes" id="UP001221898"/>
    </source>
</evidence>
<dbReference type="InterPro" id="IPR000742">
    <property type="entry name" value="EGF"/>
</dbReference>
<evidence type="ECO:0000256" key="12">
    <source>
        <dbReference type="SAM" id="MobiDB-lite"/>
    </source>
</evidence>
<keyword evidence="4" id="KW-0272">Extracellular matrix</keyword>
<evidence type="ECO:0000256" key="6">
    <source>
        <dbReference type="ARBA" id="ARBA00022729"/>
    </source>
</evidence>
<dbReference type="Gene3D" id="2.60.40.10">
    <property type="entry name" value="Immunoglobulins"/>
    <property type="match status" value="15"/>
</dbReference>
<organism evidence="16 17">
    <name type="scientific">Aldrovandia affinis</name>
    <dbReference type="NCBI Taxonomy" id="143900"/>
    <lineage>
        <taxon>Eukaryota</taxon>
        <taxon>Metazoa</taxon>
        <taxon>Chordata</taxon>
        <taxon>Craniata</taxon>
        <taxon>Vertebrata</taxon>
        <taxon>Euteleostomi</taxon>
        <taxon>Actinopterygii</taxon>
        <taxon>Neopterygii</taxon>
        <taxon>Teleostei</taxon>
        <taxon>Notacanthiformes</taxon>
        <taxon>Halosauridae</taxon>
        <taxon>Aldrovandia</taxon>
    </lineage>
</organism>
<dbReference type="CDD" id="cd00063">
    <property type="entry name" value="FN3"/>
    <property type="match status" value="12"/>
</dbReference>
<feature type="domain" description="Fibronectin type-III" evidence="14">
    <location>
        <begin position="1009"/>
        <end position="1100"/>
    </location>
</feature>
<name>A0AAD7W3F0_9TELE</name>
<evidence type="ECO:0000256" key="1">
    <source>
        <dbReference type="ARBA" id="ARBA00004498"/>
    </source>
</evidence>
<dbReference type="Pfam" id="PF23106">
    <property type="entry name" value="EGF_Teneurin"/>
    <property type="match status" value="1"/>
</dbReference>
<proteinExistence type="inferred from homology"/>
<feature type="compositionally biased region" description="Polar residues" evidence="12">
    <location>
        <begin position="1441"/>
        <end position="1464"/>
    </location>
</feature>
<feature type="compositionally biased region" description="Basic and acidic residues" evidence="12">
    <location>
        <begin position="1353"/>
        <end position="1363"/>
    </location>
</feature>
<reference evidence="16" key="1">
    <citation type="journal article" date="2023" name="Science">
        <title>Genome structures resolve the early diversification of teleost fishes.</title>
        <authorList>
            <person name="Parey E."/>
            <person name="Louis A."/>
            <person name="Montfort J."/>
            <person name="Bouchez O."/>
            <person name="Roques C."/>
            <person name="Iampietro C."/>
            <person name="Lluch J."/>
            <person name="Castinel A."/>
            <person name="Donnadieu C."/>
            <person name="Desvignes T."/>
            <person name="Floi Bucao C."/>
            <person name="Jouanno E."/>
            <person name="Wen M."/>
            <person name="Mejri S."/>
            <person name="Dirks R."/>
            <person name="Jansen H."/>
            <person name="Henkel C."/>
            <person name="Chen W.J."/>
            <person name="Zahm M."/>
            <person name="Cabau C."/>
            <person name="Klopp C."/>
            <person name="Thompson A.W."/>
            <person name="Robinson-Rechavi M."/>
            <person name="Braasch I."/>
            <person name="Lecointre G."/>
            <person name="Bobe J."/>
            <person name="Postlethwait J.H."/>
            <person name="Berthelot C."/>
            <person name="Roest Crollius H."/>
            <person name="Guiguen Y."/>
        </authorList>
    </citation>
    <scope>NUCLEOTIDE SEQUENCE</scope>
    <source>
        <strain evidence="16">NC1722</strain>
    </source>
</reference>
<dbReference type="InterPro" id="IPR020837">
    <property type="entry name" value="Fibrinogen_CS"/>
</dbReference>
<dbReference type="Pfam" id="PF00147">
    <property type="entry name" value="Fibrinogen_C"/>
    <property type="match status" value="1"/>
</dbReference>
<feature type="region of interest" description="Disordered" evidence="12">
    <location>
        <begin position="1775"/>
        <end position="1861"/>
    </location>
</feature>
<feature type="domain" description="Fibronectin type-III" evidence="14">
    <location>
        <begin position="400"/>
        <end position="489"/>
    </location>
</feature>
<comment type="subcellular location">
    <subcellularLocation>
        <location evidence="1">Secreted</location>
        <location evidence="1">Extracellular space</location>
        <location evidence="1">Extracellular matrix</location>
    </subcellularLocation>
</comment>
<evidence type="ECO:0000259" key="15">
    <source>
        <dbReference type="PROSITE" id="PS51406"/>
    </source>
</evidence>
<feature type="compositionally biased region" description="Low complexity" evidence="12">
    <location>
        <begin position="1719"/>
        <end position="1737"/>
    </location>
</feature>
<feature type="domain" description="Fibronectin type-III" evidence="14">
    <location>
        <begin position="670"/>
        <end position="759"/>
    </location>
</feature>
<dbReference type="PANTHER" id="PTHR46708:SF1">
    <property type="entry name" value="TENASCIN"/>
    <property type="match status" value="1"/>
</dbReference>
<feature type="compositionally biased region" description="Basic and acidic residues" evidence="12">
    <location>
        <begin position="1465"/>
        <end position="1474"/>
    </location>
</feature>
<feature type="region of interest" description="Disordered" evidence="12">
    <location>
        <begin position="1238"/>
        <end position="1497"/>
    </location>
</feature>
<dbReference type="EMBL" id="JAINUG010000336">
    <property type="protein sequence ID" value="KAJ8377948.1"/>
    <property type="molecule type" value="Genomic_DNA"/>
</dbReference>
<dbReference type="InterPro" id="IPR050991">
    <property type="entry name" value="ECM_Regulatory_Proteins"/>
</dbReference>
<feature type="compositionally biased region" description="Polar residues" evidence="12">
    <location>
        <begin position="1306"/>
        <end position="1315"/>
    </location>
</feature>
<dbReference type="InterPro" id="IPR013111">
    <property type="entry name" value="EGF_extracell"/>
</dbReference>
<feature type="compositionally biased region" description="Polar residues" evidence="12">
    <location>
        <begin position="1398"/>
        <end position="1407"/>
    </location>
</feature>
<keyword evidence="3" id="KW-0964">Secreted</keyword>
<evidence type="ECO:0008006" key="18">
    <source>
        <dbReference type="Google" id="ProtNLM"/>
    </source>
</evidence>
<evidence type="ECO:0000256" key="5">
    <source>
        <dbReference type="ARBA" id="ARBA00022536"/>
    </source>
</evidence>
<keyword evidence="5 10" id="KW-0245">EGF-like domain</keyword>
<evidence type="ECO:0000256" key="8">
    <source>
        <dbReference type="ARBA" id="ARBA00023157"/>
    </source>
</evidence>
<dbReference type="PANTHER" id="PTHR46708">
    <property type="entry name" value="TENASCIN"/>
    <property type="match status" value="1"/>
</dbReference>
<dbReference type="PROSITE" id="PS50026">
    <property type="entry name" value="EGF_3"/>
    <property type="match status" value="1"/>
</dbReference>
<feature type="compositionally biased region" description="Low complexity" evidence="12">
    <location>
        <begin position="758"/>
        <end position="770"/>
    </location>
</feature>
<feature type="region of interest" description="Disordered" evidence="12">
    <location>
        <begin position="1137"/>
        <end position="1157"/>
    </location>
</feature>
<dbReference type="PROSITE" id="PS01186">
    <property type="entry name" value="EGF_2"/>
    <property type="match status" value="2"/>
</dbReference>
<evidence type="ECO:0000259" key="13">
    <source>
        <dbReference type="PROSITE" id="PS50026"/>
    </source>
</evidence>
<dbReference type="NCBIfam" id="NF040941">
    <property type="entry name" value="GGGWT_bact"/>
    <property type="match status" value="1"/>
</dbReference>
<dbReference type="FunFam" id="3.90.215.10:FF:000001">
    <property type="entry name" value="Tenascin isoform 1"/>
    <property type="match status" value="1"/>
</dbReference>
<sequence length="2400" mass="261172">MADDTTRIVNSNKRFGNVGINGHDSSNLALPALRGQGRVSLKEGSGRKSEGAVANHSLSSAKPSDASNQRNSKKEARPSSAQHPIKVLISDACIHKGTAQDTANSTQIQGKELDLEHGSPLVLTHQINLVPGSCGGCEVEFATLRERLEHLEKEVSTLKGKCMDAEGAACSLHSDGNECPNDCSDQGRCEGGKCVCFPGYNGHDCSSAACQSDCNNNGKCVNDQCVCDDGYSGPDCADKSCPEHSAYHITLNSQREGDKKITAKVGGRLSSFTQTGLAAGQKYKVSIRGERAGKMGPESTTEFTTAPSNSLDLQSRDITDSSVTVFWNLPSVQYSAYHITFNSQREGDEKITAKVGGRLSSFTQTGLAAGQKYKVSIRGERTGKMGAESTTEFTTAPSDSLDLQSRDITDSSVTVFWNLPSVQYSAYHITFNSQREGDEKITAKVGGRLSSFTQTGLAAGQKYKVSIRGERAGKMGPESTTEFTTASSTSLLLRSRDITDSSVTLFWTLPSVPYNTYHITFNSQKEGDEKITAKVGGRLSSFTQTGLAAGQKYKVSIRGERAGKMGPESTIEFTTSLSSSLQLQSRDITDSSATLFWTLPSVAYSTYHIAFKSQKEGDEKITAKVGGKLSSFTQTGLVAGQKYKVGIRGERAGKMGPESTTEFTTALSSSLQLQSRDITDSSVTLFWTLPSVPYNTYHITFKGQREGDEKITAKVGGRLSSFTQTGLAAGQKYKVSIRGETAGKMSIRGERAGKMGPESSTEFTTASSTSPQLRSRDITDSSVTLFWTLPSVPYNTYHITFKSQREGDEKITAKVGGRISSFTQTGLAAGQKYKVSIRGERAGKMGPESTTEFTTALSSSLHLQSKDITDSSVTLFWTLPSVQYSAYHITFKNQKEGDEKITAKVGGRLSSFTQTGLAAGLKYKVSIKGERAGKMGPESTTEFTTALSSSVQLRSRDITDSSVTLFWTLPSVPYNTYHITFKGQYKVSIRGERAGKMGPESTTEFTTASSTSLQLRSRGITDSSVTLFWTLPSVPYSTHHITFKSQREGDEKITAKVGGRLSSFTQTGLAAGQKYKVSIRGERAGKMGPESTTEFTTYIAGPRNFYILKTTRTSVLVQWDSPMGKIDSYHLTISPNLRNEGKKESQETTLPPDTDAAKIDGLEEGRLYDIILVAQKGKSRSQPIRVQAKPGNGKSIFTKEIVETVTTKVPPEGEMIKEKKKTEKAKLDKTLFVKKDEEGQRKELQEKSFRREGDSSTIKQGTYVKTDITSSHRKEKTVVGSDAVILRKTSAGPESRMTAQGGKKMSQPSQKQAATRGQKESTKVTQPNTRLGSKHQPKAHPTPETTVTAKQNLVDRTHTETDNNKASPQPLHPNVTQTSSNLKQSKPASKYLTHSGKEVSSNRTQSIKEVPEQISLAEENAAKTPRTKSTKKVVGHGKAHGSTSGLLTNSTALKGNTKSPTTKVELTKSDKAIGNRDNQVTGSRKTGVPPVNGTDSIHESLGNVTARYNTGSGKAGLGNRTDQTHAVKQRVDSSQNVTGILRTASVTERGSGPALGEKRGVLKTGGAAQANHTVLQKEREKGQGKILTNREGAAKKKENSAKKVTQTGNLVKTEFSHTITTVQVMQGQSEARGPGAGGTRTVTVRNDTSIIRQGTQGMQNNYSDTIQTETDTEIRSNAQVNRNHSSSSKMRHIYTKMGHNDTSYSHTDLNATMGPPSHSKNTTETNITTSSSTRNTGSALNSVKVLNVTSRGFSLIWEAPRGMFQNFVVTRKEYVPGSGEEGEGDEEEEETEEEEEEERSEVRVSGSQEGGKKGDNDPSIVSRNITDSHRKSSEGSSKHQSPTKSHSSTTVRVSGKNIKKISQVVPGNARSLTFRNLQPHTRYSLTLFGMGPGLQSKIHHFTITTGPESPSELLFSNVTDSALSVSWTKPKSPVSGFKITYTHTENEESFSALVDSQYSSVTLSQLSPGSSYDVSVTSVLGLEESDPIKGLVITVPDPPTDLQVGNVTDTKALLLWKRALATVDWYIIVYGSENVPDMTVKVTGNTAEHQLKGLHSGTIYTVTVTSQLDSQQSTRTTTTFTTAGESGITGEGLQELTASQVTPRSVVLSWKSPIMGVTSYKLTYQRAGQETKEVIIASTVTKFKLTGLSPLSKYTVWVQGERRGQYITAISTEFTTGSLRFPYPTDCSQELLNGMHQSGEVEVFPSGKLGRPVRVYCDMETDGGGWTVLQRRMNGDTNFFRGWTDYSYGFGNLSGEFWLGNELIHSFCSLRPMALRVDLRAGAESAYAYYSFFYVEGHRRHYALRVSGYSGTAGDSMRYHNGRPFSTRDKDPNPFITRCATSYRGGWWYKNCHEANLNGLYNTSTSHQGVIWTDWKGKDFSIPFTEMKLRPTSFPSRTQS</sequence>
<dbReference type="InterPro" id="IPR014716">
    <property type="entry name" value="Fibrinogen_a/b/g_C_1"/>
</dbReference>
<evidence type="ECO:0000256" key="11">
    <source>
        <dbReference type="SAM" id="Coils"/>
    </source>
</evidence>
<feature type="disulfide bond" evidence="10">
    <location>
        <begin position="179"/>
        <end position="189"/>
    </location>
</feature>
<feature type="domain" description="Fibronectin type-III" evidence="14">
    <location>
        <begin position="2092"/>
        <end position="2179"/>
    </location>
</feature>
<feature type="domain" description="Fibronectin type-III" evidence="14">
    <location>
        <begin position="860"/>
        <end position="949"/>
    </location>
</feature>
<evidence type="ECO:0000256" key="9">
    <source>
        <dbReference type="ARBA" id="ARBA00023180"/>
    </source>
</evidence>
<comment type="similarity">
    <text evidence="2">Belongs to the tenascin family.</text>
</comment>